<comment type="similarity">
    <text evidence="4">Belongs to the protein kinase superfamily.</text>
</comment>
<keyword evidence="2 3" id="KW-0067">ATP-binding</keyword>
<gene>
    <name evidence="8" type="ORF">HINF_LOCUS14179</name>
    <name evidence="7" type="ORF">HINF_LOCUS48691</name>
</gene>
<dbReference type="Pfam" id="PF00069">
    <property type="entry name" value="Pkinase"/>
    <property type="match status" value="1"/>
</dbReference>
<dbReference type="GO" id="GO:0005737">
    <property type="term" value="C:cytoplasm"/>
    <property type="evidence" value="ECO:0007669"/>
    <property type="project" value="TreeGrafter"/>
</dbReference>
<keyword evidence="9" id="KW-1185">Reference proteome</keyword>
<dbReference type="GO" id="GO:0005634">
    <property type="term" value="C:nucleus"/>
    <property type="evidence" value="ECO:0007669"/>
    <property type="project" value="TreeGrafter"/>
</dbReference>
<reference evidence="8 9" key="2">
    <citation type="submission" date="2024-07" db="EMBL/GenBank/DDBJ databases">
        <authorList>
            <person name="Akdeniz Z."/>
        </authorList>
    </citation>
    <scope>NUCLEOTIDE SEQUENCE [LARGE SCALE GENOMIC DNA]</scope>
</reference>
<dbReference type="InterPro" id="IPR000719">
    <property type="entry name" value="Prot_kinase_dom"/>
</dbReference>
<dbReference type="EMBL" id="CATOUU010000937">
    <property type="protein sequence ID" value="CAI9961046.1"/>
    <property type="molecule type" value="Genomic_DNA"/>
</dbReference>
<evidence type="ECO:0000313" key="9">
    <source>
        <dbReference type="Proteomes" id="UP001642409"/>
    </source>
</evidence>
<feature type="domain" description="Protein kinase" evidence="6">
    <location>
        <begin position="4"/>
        <end position="403"/>
    </location>
</feature>
<name>A0AA86UQV7_9EUKA</name>
<keyword evidence="4" id="KW-0723">Serine/threonine-protein kinase</keyword>
<organism evidence="7">
    <name type="scientific">Hexamita inflata</name>
    <dbReference type="NCBI Taxonomy" id="28002"/>
    <lineage>
        <taxon>Eukaryota</taxon>
        <taxon>Metamonada</taxon>
        <taxon>Diplomonadida</taxon>
        <taxon>Hexamitidae</taxon>
        <taxon>Hexamitinae</taxon>
        <taxon>Hexamita</taxon>
    </lineage>
</organism>
<evidence type="ECO:0000256" key="3">
    <source>
        <dbReference type="PROSITE-ProRule" id="PRU10141"/>
    </source>
</evidence>
<dbReference type="InterPro" id="IPR008271">
    <property type="entry name" value="Ser/Thr_kinase_AS"/>
</dbReference>
<dbReference type="InterPro" id="IPR011009">
    <property type="entry name" value="Kinase-like_dom_sf"/>
</dbReference>
<dbReference type="PROSITE" id="PS00108">
    <property type="entry name" value="PROTEIN_KINASE_ST"/>
    <property type="match status" value="1"/>
</dbReference>
<protein>
    <submittedName>
        <fullName evidence="7">Kinase</fullName>
    </submittedName>
</protein>
<feature type="binding site" evidence="3">
    <location>
        <position position="33"/>
    </location>
    <ligand>
        <name>ATP</name>
        <dbReference type="ChEBI" id="CHEBI:30616"/>
    </ligand>
</feature>
<dbReference type="PROSITE" id="PS00107">
    <property type="entry name" value="PROTEIN_KINASE_ATP"/>
    <property type="match status" value="1"/>
</dbReference>
<evidence type="ECO:0000256" key="1">
    <source>
        <dbReference type="ARBA" id="ARBA00022741"/>
    </source>
</evidence>
<proteinExistence type="inferred from homology"/>
<evidence type="ECO:0000259" key="6">
    <source>
        <dbReference type="PROSITE" id="PS50011"/>
    </source>
</evidence>
<reference evidence="7" key="1">
    <citation type="submission" date="2023-06" db="EMBL/GenBank/DDBJ databases">
        <authorList>
            <person name="Kurt Z."/>
        </authorList>
    </citation>
    <scope>NUCLEOTIDE SEQUENCE</scope>
</reference>
<dbReference type="PANTHER" id="PTHR44167">
    <property type="entry name" value="OVARIAN-SPECIFIC SERINE/THREONINE-PROTEIN KINASE LOK-RELATED"/>
    <property type="match status" value="1"/>
</dbReference>
<dbReference type="PROSITE" id="PS50011">
    <property type="entry name" value="PROTEIN_KINASE_DOM"/>
    <property type="match status" value="1"/>
</dbReference>
<accession>A0AA86UQV7</accession>
<dbReference type="InterPro" id="IPR017441">
    <property type="entry name" value="Protein_kinase_ATP_BS"/>
</dbReference>
<dbReference type="AlphaFoldDB" id="A0AA86UQV7"/>
<feature type="compositionally biased region" description="Low complexity" evidence="5">
    <location>
        <begin position="453"/>
        <end position="465"/>
    </location>
</feature>
<evidence type="ECO:0000313" key="7">
    <source>
        <dbReference type="EMBL" id="CAI9961046.1"/>
    </source>
</evidence>
<feature type="region of interest" description="Disordered" evidence="5">
    <location>
        <begin position="448"/>
        <end position="474"/>
    </location>
</feature>
<dbReference type="SUPFAM" id="SSF56112">
    <property type="entry name" value="Protein kinase-like (PK-like)"/>
    <property type="match status" value="1"/>
</dbReference>
<dbReference type="Proteomes" id="UP001642409">
    <property type="component" value="Unassembled WGS sequence"/>
</dbReference>
<evidence type="ECO:0000256" key="4">
    <source>
        <dbReference type="RuleBase" id="RU000304"/>
    </source>
</evidence>
<comment type="caution">
    <text evidence="7">The sequence shown here is derived from an EMBL/GenBank/DDBJ whole genome shotgun (WGS) entry which is preliminary data.</text>
</comment>
<dbReference type="GO" id="GO:0044773">
    <property type="term" value="P:mitotic DNA damage checkpoint signaling"/>
    <property type="evidence" value="ECO:0007669"/>
    <property type="project" value="TreeGrafter"/>
</dbReference>
<sequence length="474" mass="54743">MQNYIKLNQIGTGSFADVHKVQNIHSGNHFAMKIIKDNGRETNEQNILKLLQDVPNVPKLIDAFTLEGQQVIVQELIDGLTLYQFVQNIQVQNAPVVPEQGLKIIMRQLLQTVKQCHLKGIAHQDIKMNNIIINRNRAVLIDFGEAHEIQNTPNENIIVNPIFCQPRMKYTTNKSYQQLVQPDLFEEITIYPEKCTKSNEYVFKRMHHLQSLSQNPNTDNLWINAIQRFYEYNKIINKLTKASTDNIMNPQYDNIELIQDNYPSTEDVFKFVAAQVSQPNLQDTNLYTINKKMSADAWSVGMNGFLMILGNGYIKDLGQYQQQAAISILIQAIRNQFEQTLNSISEESFQLFLTQQQDIQVQIVDGPFPKQTPFEIFLLIAGLLHPHPKLRLSVSEALCCPFIVQGQQLEENYDIINLPRGMEYGQLDQITANLNVIKCNNMELYQNDDDKSQQQLQSQQSNYNYDYDEREDSY</sequence>
<evidence type="ECO:0000256" key="5">
    <source>
        <dbReference type="SAM" id="MobiDB-lite"/>
    </source>
</evidence>
<dbReference type="GO" id="GO:0004674">
    <property type="term" value="F:protein serine/threonine kinase activity"/>
    <property type="evidence" value="ECO:0007669"/>
    <property type="project" value="UniProtKB-KW"/>
</dbReference>
<keyword evidence="7" id="KW-0808">Transferase</keyword>
<dbReference type="GO" id="GO:0005524">
    <property type="term" value="F:ATP binding"/>
    <property type="evidence" value="ECO:0007669"/>
    <property type="project" value="UniProtKB-UniRule"/>
</dbReference>
<evidence type="ECO:0000256" key="2">
    <source>
        <dbReference type="ARBA" id="ARBA00022840"/>
    </source>
</evidence>
<keyword evidence="1 3" id="KW-0547">Nucleotide-binding</keyword>
<evidence type="ECO:0000313" key="8">
    <source>
        <dbReference type="EMBL" id="CAL5995727.1"/>
    </source>
</evidence>
<dbReference type="CDD" id="cd00180">
    <property type="entry name" value="PKc"/>
    <property type="match status" value="1"/>
</dbReference>
<dbReference type="Gene3D" id="1.10.510.10">
    <property type="entry name" value="Transferase(Phosphotransferase) domain 1"/>
    <property type="match status" value="2"/>
</dbReference>
<dbReference type="PANTHER" id="PTHR44167:SF24">
    <property type="entry name" value="SERINE_THREONINE-PROTEIN KINASE CHK2"/>
    <property type="match status" value="1"/>
</dbReference>
<dbReference type="EMBL" id="CAXDID020000033">
    <property type="protein sequence ID" value="CAL5995727.1"/>
    <property type="molecule type" value="Genomic_DNA"/>
</dbReference>
<keyword evidence="7" id="KW-0418">Kinase</keyword>
<dbReference type="SMART" id="SM00220">
    <property type="entry name" value="S_TKc"/>
    <property type="match status" value="1"/>
</dbReference>